<dbReference type="Proteomes" id="UP001255416">
    <property type="component" value="Unassembled WGS sequence"/>
</dbReference>
<dbReference type="Gene3D" id="1.20.1260.10">
    <property type="match status" value="1"/>
</dbReference>
<protein>
    <submittedName>
        <fullName evidence="1">DUF892 family protein</fullName>
    </submittedName>
</protein>
<evidence type="ECO:0000313" key="2">
    <source>
        <dbReference type="Proteomes" id="UP001255416"/>
    </source>
</evidence>
<sequence>MRIDTLEDLYIEQLKDIYSANIQALDVTKAMAKAATDQDLASALNAGADGIVDGISSLKGMAQRHDESLEGETCKGMEGLANEARTHALEQEFGEEATKDAMIITQYQRLTHYAIAGYGCLAAFADRLELDDDLALLKTCLDASYDGDRTMTKLATGGINEQALS</sequence>
<keyword evidence="2" id="KW-1185">Reference proteome</keyword>
<dbReference type="RefSeq" id="WP_316782078.1">
    <property type="nucleotide sequence ID" value="NZ_JASMWN010000030.1"/>
</dbReference>
<gene>
    <name evidence="1" type="ORF">QO231_23345</name>
</gene>
<dbReference type="InterPro" id="IPR009078">
    <property type="entry name" value="Ferritin-like_SF"/>
</dbReference>
<dbReference type="EMBL" id="JASMWN010000030">
    <property type="protein sequence ID" value="MDU9006774.1"/>
    <property type="molecule type" value="Genomic_DNA"/>
</dbReference>
<reference evidence="2" key="1">
    <citation type="submission" date="2023-05" db="EMBL/GenBank/DDBJ databases">
        <title>Sedimentitalea sp. nov. JM2-8.</title>
        <authorList>
            <person name="Huang J."/>
        </authorList>
    </citation>
    <scope>NUCLEOTIDE SEQUENCE [LARGE SCALE GENOMIC DNA]</scope>
    <source>
        <strain evidence="2">KHS03</strain>
    </source>
</reference>
<dbReference type="PANTHER" id="PTHR30565:SF9">
    <property type="entry name" value="PROTEIN YCIF"/>
    <property type="match status" value="1"/>
</dbReference>
<dbReference type="Pfam" id="PF05974">
    <property type="entry name" value="DUF892"/>
    <property type="match status" value="1"/>
</dbReference>
<comment type="caution">
    <text evidence="1">The sequence shown here is derived from an EMBL/GenBank/DDBJ whole genome shotgun (WGS) entry which is preliminary data.</text>
</comment>
<organism evidence="1 2">
    <name type="scientific">Sedimentitalea todarodis</name>
    <dbReference type="NCBI Taxonomy" id="1631240"/>
    <lineage>
        <taxon>Bacteria</taxon>
        <taxon>Pseudomonadati</taxon>
        <taxon>Pseudomonadota</taxon>
        <taxon>Alphaproteobacteria</taxon>
        <taxon>Rhodobacterales</taxon>
        <taxon>Paracoccaceae</taxon>
        <taxon>Sedimentitalea</taxon>
    </lineage>
</organism>
<dbReference type="InterPro" id="IPR012347">
    <property type="entry name" value="Ferritin-like"/>
</dbReference>
<accession>A0ABU3VKU5</accession>
<dbReference type="SUPFAM" id="SSF47240">
    <property type="entry name" value="Ferritin-like"/>
    <property type="match status" value="1"/>
</dbReference>
<name>A0ABU3VKU5_9RHOB</name>
<dbReference type="InterPro" id="IPR010287">
    <property type="entry name" value="DUF892_YciF-like"/>
</dbReference>
<evidence type="ECO:0000313" key="1">
    <source>
        <dbReference type="EMBL" id="MDU9006774.1"/>
    </source>
</evidence>
<proteinExistence type="predicted"/>
<dbReference type="InterPro" id="IPR047114">
    <property type="entry name" value="YciF"/>
</dbReference>
<dbReference type="PANTHER" id="PTHR30565">
    <property type="entry name" value="PROTEIN YCIF"/>
    <property type="match status" value="1"/>
</dbReference>